<evidence type="ECO:0000313" key="5">
    <source>
        <dbReference type="Proteomes" id="UP000295252"/>
    </source>
</evidence>
<keyword evidence="2" id="KW-0677">Repeat</keyword>
<keyword evidence="5" id="KW-1185">Reference proteome</keyword>
<dbReference type="Proteomes" id="UP000295252">
    <property type="component" value="Chromosome VI"/>
</dbReference>
<dbReference type="InterPro" id="IPR006652">
    <property type="entry name" value="Kelch_1"/>
</dbReference>
<dbReference type="Gene3D" id="2.120.10.80">
    <property type="entry name" value="Kelch-type beta propeller"/>
    <property type="match status" value="1"/>
</dbReference>
<dbReference type="AlphaFoldDB" id="A0A068UVN3"/>
<evidence type="ECO:0000256" key="3">
    <source>
        <dbReference type="SAM" id="SignalP"/>
    </source>
</evidence>
<evidence type="ECO:0008006" key="6">
    <source>
        <dbReference type="Google" id="ProtNLM"/>
    </source>
</evidence>
<proteinExistence type="predicted"/>
<feature type="chain" id="PRO_5001655144" description="F-box/kelch-repeat protein SKIP11-like" evidence="3">
    <location>
        <begin position="22"/>
        <end position="285"/>
    </location>
</feature>
<reference evidence="5" key="1">
    <citation type="journal article" date="2014" name="Science">
        <title>The coffee genome provides insight into the convergent evolution of caffeine biosynthesis.</title>
        <authorList>
            <person name="Denoeud F."/>
            <person name="Carretero-Paulet L."/>
            <person name="Dereeper A."/>
            <person name="Droc G."/>
            <person name="Guyot R."/>
            <person name="Pietrella M."/>
            <person name="Zheng C."/>
            <person name="Alberti A."/>
            <person name="Anthony F."/>
            <person name="Aprea G."/>
            <person name="Aury J.M."/>
            <person name="Bento P."/>
            <person name="Bernard M."/>
            <person name="Bocs S."/>
            <person name="Campa C."/>
            <person name="Cenci A."/>
            <person name="Combes M.C."/>
            <person name="Crouzillat D."/>
            <person name="Da Silva C."/>
            <person name="Daddiego L."/>
            <person name="De Bellis F."/>
            <person name="Dussert S."/>
            <person name="Garsmeur O."/>
            <person name="Gayraud T."/>
            <person name="Guignon V."/>
            <person name="Jahn K."/>
            <person name="Jamilloux V."/>
            <person name="Joet T."/>
            <person name="Labadie K."/>
            <person name="Lan T."/>
            <person name="Leclercq J."/>
            <person name="Lepelley M."/>
            <person name="Leroy T."/>
            <person name="Li L.T."/>
            <person name="Librado P."/>
            <person name="Lopez L."/>
            <person name="Munoz A."/>
            <person name="Noel B."/>
            <person name="Pallavicini A."/>
            <person name="Perrotta G."/>
            <person name="Poncet V."/>
            <person name="Pot D."/>
            <person name="Priyono X."/>
            <person name="Rigoreau M."/>
            <person name="Rouard M."/>
            <person name="Rozas J."/>
            <person name="Tranchant-Dubreuil C."/>
            <person name="VanBuren R."/>
            <person name="Zhang Q."/>
            <person name="Andrade A.C."/>
            <person name="Argout X."/>
            <person name="Bertrand B."/>
            <person name="de Kochko A."/>
            <person name="Graziosi G."/>
            <person name="Henry R.J."/>
            <person name="Jayarama X."/>
            <person name="Ming R."/>
            <person name="Nagai C."/>
            <person name="Rounsley S."/>
            <person name="Sankoff D."/>
            <person name="Giuliano G."/>
            <person name="Albert V.A."/>
            <person name="Wincker P."/>
            <person name="Lashermes P."/>
        </authorList>
    </citation>
    <scope>NUCLEOTIDE SEQUENCE [LARGE SCALE GENOMIC DNA]</scope>
    <source>
        <strain evidence="5">cv. DH200-94</strain>
    </source>
</reference>
<dbReference type="PANTHER" id="PTHR46122">
    <property type="entry name" value="GALACTOSE OXIDASE/KELCH REPEAT PROTEIN-RELATED"/>
    <property type="match status" value="1"/>
</dbReference>
<protein>
    <recommendedName>
        <fullName evidence="6">F-box/kelch-repeat protein SKIP11-like</fullName>
    </recommendedName>
</protein>
<dbReference type="Pfam" id="PF01344">
    <property type="entry name" value="Kelch_1"/>
    <property type="match status" value="1"/>
</dbReference>
<evidence type="ECO:0000313" key="4">
    <source>
        <dbReference type="EMBL" id="CDP12357.1"/>
    </source>
</evidence>
<keyword evidence="1" id="KW-0880">Kelch repeat</keyword>
<gene>
    <name evidence="4" type="ORF">GSCOC_T00035848001</name>
</gene>
<dbReference type="STRING" id="49390.A0A068UVN3"/>
<dbReference type="InParanoid" id="A0A068UVN3"/>
<dbReference type="PANTHER" id="PTHR46122:SF9">
    <property type="entry name" value="F-BOX_KELCH-REPEAT PROTEIN"/>
    <property type="match status" value="1"/>
</dbReference>
<dbReference type="EMBL" id="HG739147">
    <property type="protein sequence ID" value="CDP12357.1"/>
    <property type="molecule type" value="Genomic_DNA"/>
</dbReference>
<dbReference type="Gramene" id="CDP12357">
    <property type="protein sequence ID" value="CDP12357"/>
    <property type="gene ID" value="GSCOC_T00035848001"/>
</dbReference>
<name>A0A068UVN3_COFCA</name>
<feature type="signal peptide" evidence="3">
    <location>
        <begin position="1"/>
        <end position="21"/>
    </location>
</feature>
<sequence>MAELFRYSFASLFSRLFLTLSAIILERPSFLVSRDLPSACEEESKWVFNTYSTIENLKRKGLRERTQSYSIPRERLDAPREGTQSESTLRRGRDWKSWCTLPTMHKPRKLCSGVFIDGKFYVIGGIGIGNPIASDGANLKVLTCGEVYDLRTGTWSEIPDLYPQCAREGTNDFPAIARAPPLLVMVKNALYTTYCDEKEVWKYDKQRNVWITIGRLPEQATSMNGWGMAFKACGNQLMIISGPRALNGGYIEINAWKPNKGPLEWTLLGTKHLGSFVYNCVAMGC</sequence>
<evidence type="ECO:0000256" key="2">
    <source>
        <dbReference type="ARBA" id="ARBA00022737"/>
    </source>
</evidence>
<organism evidence="4 5">
    <name type="scientific">Coffea canephora</name>
    <name type="common">Robusta coffee</name>
    <dbReference type="NCBI Taxonomy" id="49390"/>
    <lineage>
        <taxon>Eukaryota</taxon>
        <taxon>Viridiplantae</taxon>
        <taxon>Streptophyta</taxon>
        <taxon>Embryophyta</taxon>
        <taxon>Tracheophyta</taxon>
        <taxon>Spermatophyta</taxon>
        <taxon>Magnoliopsida</taxon>
        <taxon>eudicotyledons</taxon>
        <taxon>Gunneridae</taxon>
        <taxon>Pentapetalae</taxon>
        <taxon>asterids</taxon>
        <taxon>lamiids</taxon>
        <taxon>Gentianales</taxon>
        <taxon>Rubiaceae</taxon>
        <taxon>Ixoroideae</taxon>
        <taxon>Gardenieae complex</taxon>
        <taxon>Bertiereae - Coffeeae clade</taxon>
        <taxon>Coffeeae</taxon>
        <taxon>Coffea</taxon>
    </lineage>
</organism>
<dbReference type="PhylomeDB" id="A0A068UVN3"/>
<dbReference type="GO" id="GO:0005634">
    <property type="term" value="C:nucleus"/>
    <property type="evidence" value="ECO:0007669"/>
    <property type="project" value="UniProtKB-ARBA"/>
</dbReference>
<dbReference type="SUPFAM" id="SSF117281">
    <property type="entry name" value="Kelch motif"/>
    <property type="match status" value="1"/>
</dbReference>
<dbReference type="InterPro" id="IPR015915">
    <property type="entry name" value="Kelch-typ_b-propeller"/>
</dbReference>
<accession>A0A068UVN3</accession>
<dbReference type="InterPro" id="IPR052439">
    <property type="entry name" value="F-box/Kelch-repeat"/>
</dbReference>
<evidence type="ECO:0000256" key="1">
    <source>
        <dbReference type="ARBA" id="ARBA00022441"/>
    </source>
</evidence>
<keyword evidence="3" id="KW-0732">Signal</keyword>